<protein>
    <submittedName>
        <fullName evidence="6">Sugar ABC transporter ATP-binding protein</fullName>
    </submittedName>
</protein>
<gene>
    <name evidence="6" type="ORF">GCM10009726_21620</name>
</gene>
<evidence type="ECO:0000256" key="2">
    <source>
        <dbReference type="ARBA" id="ARBA00022737"/>
    </source>
</evidence>
<dbReference type="PANTHER" id="PTHR43790">
    <property type="entry name" value="CARBOHYDRATE TRANSPORT ATP-BINDING PROTEIN MG119-RELATED"/>
    <property type="match status" value="1"/>
</dbReference>
<evidence type="ECO:0000313" key="7">
    <source>
        <dbReference type="Proteomes" id="UP001501161"/>
    </source>
</evidence>
<feature type="domain" description="ABC transporter" evidence="5">
    <location>
        <begin position="291"/>
        <end position="532"/>
    </location>
</feature>
<keyword evidence="4 6" id="KW-0067">ATP-binding</keyword>
<dbReference type="EMBL" id="BAAAMQ010000010">
    <property type="protein sequence ID" value="GAA2107799.1"/>
    <property type="molecule type" value="Genomic_DNA"/>
</dbReference>
<dbReference type="SMART" id="SM00382">
    <property type="entry name" value="AAA"/>
    <property type="match status" value="2"/>
</dbReference>
<dbReference type="PROSITE" id="PS50893">
    <property type="entry name" value="ABC_TRANSPORTER_2"/>
    <property type="match status" value="2"/>
</dbReference>
<reference evidence="7" key="1">
    <citation type="journal article" date="2019" name="Int. J. Syst. Evol. Microbiol.">
        <title>The Global Catalogue of Microorganisms (GCM) 10K type strain sequencing project: providing services to taxonomists for standard genome sequencing and annotation.</title>
        <authorList>
            <consortium name="The Broad Institute Genomics Platform"/>
            <consortium name="The Broad Institute Genome Sequencing Center for Infectious Disease"/>
            <person name="Wu L."/>
            <person name="Ma J."/>
        </authorList>
    </citation>
    <scope>NUCLEOTIDE SEQUENCE [LARGE SCALE GENOMIC DNA]</scope>
    <source>
        <strain evidence="7">JCM 13813</strain>
    </source>
</reference>
<evidence type="ECO:0000313" key="6">
    <source>
        <dbReference type="EMBL" id="GAA2107799.1"/>
    </source>
</evidence>
<keyword evidence="3" id="KW-0547">Nucleotide-binding</keyword>
<feature type="domain" description="ABC transporter" evidence="5">
    <location>
        <begin position="20"/>
        <end position="264"/>
    </location>
</feature>
<dbReference type="InterPro" id="IPR017871">
    <property type="entry name" value="ABC_transporter-like_CS"/>
</dbReference>
<dbReference type="Gene3D" id="3.40.50.300">
    <property type="entry name" value="P-loop containing nucleotide triphosphate hydrolases"/>
    <property type="match status" value="2"/>
</dbReference>
<keyword evidence="7" id="KW-1185">Reference proteome</keyword>
<dbReference type="InterPro" id="IPR027417">
    <property type="entry name" value="P-loop_NTPase"/>
</dbReference>
<evidence type="ECO:0000256" key="1">
    <source>
        <dbReference type="ARBA" id="ARBA00022448"/>
    </source>
</evidence>
<keyword evidence="2" id="KW-0677">Repeat</keyword>
<name>A0ABP5IWK8_9ACTN</name>
<dbReference type="Pfam" id="PF00005">
    <property type="entry name" value="ABC_tran"/>
    <property type="match status" value="2"/>
</dbReference>
<dbReference type="SUPFAM" id="SSF52540">
    <property type="entry name" value="P-loop containing nucleoside triphosphate hydrolases"/>
    <property type="match status" value="2"/>
</dbReference>
<sequence length="534" mass="57232">MNEQTATNLTEVERARRVALAVQDVSKTYGATRALDRVSLEVTGGAIHGLMGGNGSGKSTLIKMLAGVVTPDEGRLSLKGGWIDARSHTPARAKASGLHFVHQQNSTFPDLTVAENLALGRGFESTAVKSINWHAQKARARQVLDRFEIDVAADAHLVRLSPAAQMMVAIARALQDQDDTDERGVLVLDEPTASLPKHEVDVLLTALRRYAADGQTIIYVSHRLEEVTAITNEVTVLRNGCVASRLTGAEISHDTLVAGITGSSPSSKQGGSRRSNDVIASRVHLSQSAGFRETALTLSRRTPNGTTDERLLVRAGEIVGIAGLLGSGRSRMLKQIFGATPRDDFDVTVRSGTVPPSDMRTAMKRGLAFVPENRLREAALPELSIAENLSITSLSEHSRVGWIRPARERKAAQRLINEFGVRAPSTRAPLTALSGGNQQKVILARWLQRRPDVLLLDEPTQGVDIGARNEIHELVRAAASAGTAVLVVSSDFGELAALAQRAVVVSGGEVVDSVDGPLTEDILNDIVYAQEKAL</sequence>
<proteinExistence type="predicted"/>
<evidence type="ECO:0000259" key="5">
    <source>
        <dbReference type="PROSITE" id="PS50893"/>
    </source>
</evidence>
<dbReference type="PROSITE" id="PS00211">
    <property type="entry name" value="ABC_TRANSPORTER_1"/>
    <property type="match status" value="1"/>
</dbReference>
<dbReference type="CDD" id="cd03215">
    <property type="entry name" value="ABC_Carb_Monos_II"/>
    <property type="match status" value="1"/>
</dbReference>
<dbReference type="PANTHER" id="PTHR43790:SF9">
    <property type="entry name" value="GALACTOFURANOSE TRANSPORTER ATP-BINDING PROTEIN YTFR"/>
    <property type="match status" value="1"/>
</dbReference>
<keyword evidence="1" id="KW-0813">Transport</keyword>
<dbReference type="InterPro" id="IPR050107">
    <property type="entry name" value="ABC_carbohydrate_import_ATPase"/>
</dbReference>
<dbReference type="Proteomes" id="UP001501161">
    <property type="component" value="Unassembled WGS sequence"/>
</dbReference>
<dbReference type="InterPro" id="IPR003439">
    <property type="entry name" value="ABC_transporter-like_ATP-bd"/>
</dbReference>
<evidence type="ECO:0000256" key="4">
    <source>
        <dbReference type="ARBA" id="ARBA00022840"/>
    </source>
</evidence>
<dbReference type="GO" id="GO:0005524">
    <property type="term" value="F:ATP binding"/>
    <property type="evidence" value="ECO:0007669"/>
    <property type="project" value="UniProtKB-KW"/>
</dbReference>
<comment type="caution">
    <text evidence="6">The sequence shown here is derived from an EMBL/GenBank/DDBJ whole genome shotgun (WGS) entry which is preliminary data.</text>
</comment>
<dbReference type="InterPro" id="IPR003593">
    <property type="entry name" value="AAA+_ATPase"/>
</dbReference>
<accession>A0ABP5IWK8</accession>
<evidence type="ECO:0000256" key="3">
    <source>
        <dbReference type="ARBA" id="ARBA00022741"/>
    </source>
</evidence>
<dbReference type="CDD" id="cd03216">
    <property type="entry name" value="ABC_Carb_Monos_I"/>
    <property type="match status" value="1"/>
</dbReference>
<organism evidence="6 7">
    <name type="scientific">Nocardioides furvisabuli</name>
    <dbReference type="NCBI Taxonomy" id="375542"/>
    <lineage>
        <taxon>Bacteria</taxon>
        <taxon>Bacillati</taxon>
        <taxon>Actinomycetota</taxon>
        <taxon>Actinomycetes</taxon>
        <taxon>Propionibacteriales</taxon>
        <taxon>Nocardioidaceae</taxon>
        <taxon>Nocardioides</taxon>
    </lineage>
</organism>